<comment type="caution">
    <text evidence="2">The sequence shown here is derived from an EMBL/GenBank/DDBJ whole genome shotgun (WGS) entry which is preliminary data.</text>
</comment>
<dbReference type="RefSeq" id="XP_025334946.1">
    <property type="nucleotide sequence ID" value="XM_025480646.1"/>
</dbReference>
<dbReference type="VEuPathDB" id="FungiDB:CXQ87_002128"/>
<protein>
    <submittedName>
        <fullName evidence="2">Uncharacterized protein</fullName>
    </submittedName>
</protein>
<dbReference type="AlphaFoldDB" id="A0A2V1A8V4"/>
<proteinExistence type="predicted"/>
<sequence length="190" mass="22458">MTYLERIGLILLFFGLSGEIARILKWYLREPTVDEMKTDLICCSHGDNFSTCRRCPGFAKWAVYTLLHLTAVAYFWHIRRDLGPVYDFYSLSKILISHLVMLTLTVQAHRWNFRFCYNRTSFRYLIVAEKVLLWLTALGTLAFYINMTLRFNMLYAIDLLVPTLHFLVIATNIKLRRYFSNDDPRIHSQV</sequence>
<accession>A0A2V1A8V4</accession>
<feature type="transmembrane region" description="Helical" evidence="1">
    <location>
        <begin position="58"/>
        <end position="76"/>
    </location>
</feature>
<dbReference type="Proteomes" id="UP000244406">
    <property type="component" value="Unassembled WGS sequence"/>
</dbReference>
<gene>
    <name evidence="2" type="ORF">CXQ87_002128</name>
</gene>
<evidence type="ECO:0000313" key="2">
    <source>
        <dbReference type="EMBL" id="PVH14006.1"/>
    </source>
</evidence>
<organism evidence="2 3">
    <name type="scientific">Candidozyma duobushaemuli</name>
    <dbReference type="NCBI Taxonomy" id="1231522"/>
    <lineage>
        <taxon>Eukaryota</taxon>
        <taxon>Fungi</taxon>
        <taxon>Dikarya</taxon>
        <taxon>Ascomycota</taxon>
        <taxon>Saccharomycotina</taxon>
        <taxon>Pichiomycetes</taxon>
        <taxon>Metschnikowiaceae</taxon>
        <taxon>Candidozyma</taxon>
    </lineage>
</organism>
<dbReference type="GeneID" id="37002128"/>
<name>A0A2V1A8V4_9ASCO</name>
<feature type="transmembrane region" description="Helical" evidence="1">
    <location>
        <begin position="153"/>
        <end position="175"/>
    </location>
</feature>
<reference evidence="2 3" key="1">
    <citation type="submission" date="2017-12" db="EMBL/GenBank/DDBJ databases">
        <title>Genome Sequence of the Amphotericin B-resistant Candida duobushaemulonii strain, B09383.</title>
        <authorList>
            <person name="Chow N.A."/>
            <person name="Gade L."/>
            <person name="Batra D."/>
            <person name="Rowe L.A."/>
            <person name="Loparev V.N."/>
            <person name="Litvintseva A.P."/>
        </authorList>
    </citation>
    <scope>NUCLEOTIDE SEQUENCE [LARGE SCALE GENOMIC DNA]</scope>
    <source>
        <strain evidence="2 3">B09383</strain>
    </source>
</reference>
<evidence type="ECO:0000313" key="3">
    <source>
        <dbReference type="Proteomes" id="UP000244406"/>
    </source>
</evidence>
<feature type="transmembrane region" description="Helical" evidence="1">
    <location>
        <begin position="88"/>
        <end position="106"/>
    </location>
</feature>
<dbReference type="EMBL" id="PKFP01000001">
    <property type="protein sequence ID" value="PVH14006.1"/>
    <property type="molecule type" value="Genomic_DNA"/>
</dbReference>
<keyword evidence="3" id="KW-1185">Reference proteome</keyword>
<keyword evidence="1" id="KW-1133">Transmembrane helix</keyword>
<feature type="transmembrane region" description="Helical" evidence="1">
    <location>
        <begin position="127"/>
        <end position="147"/>
    </location>
</feature>
<keyword evidence="1" id="KW-0812">Transmembrane</keyword>
<keyword evidence="1" id="KW-0472">Membrane</keyword>
<evidence type="ECO:0000256" key="1">
    <source>
        <dbReference type="SAM" id="Phobius"/>
    </source>
</evidence>